<dbReference type="PANTHER" id="PTHR46481:SF10">
    <property type="entry name" value="ZINC FINGER BED DOMAIN-CONTAINING PROTEIN 39"/>
    <property type="match status" value="1"/>
</dbReference>
<evidence type="ECO:0000256" key="1">
    <source>
        <dbReference type="ARBA" id="ARBA00004123"/>
    </source>
</evidence>
<dbReference type="InterPro" id="IPR003656">
    <property type="entry name" value="Znf_BED"/>
</dbReference>
<keyword evidence="4" id="KW-0862">Zinc</keyword>
<feature type="region of interest" description="Disordered" evidence="10">
    <location>
        <begin position="56"/>
        <end position="80"/>
    </location>
</feature>
<dbReference type="Pfam" id="PF02892">
    <property type="entry name" value="zf-BED"/>
    <property type="match status" value="1"/>
</dbReference>
<evidence type="ECO:0000313" key="12">
    <source>
        <dbReference type="EMBL" id="CAG5100699.1"/>
    </source>
</evidence>
<evidence type="ECO:0000313" key="13">
    <source>
        <dbReference type="Proteomes" id="UP000786811"/>
    </source>
</evidence>
<organism evidence="12 13">
    <name type="scientific">Cotesia congregata</name>
    <name type="common">Parasitoid wasp</name>
    <name type="synonym">Apanteles congregatus</name>
    <dbReference type="NCBI Taxonomy" id="51543"/>
    <lineage>
        <taxon>Eukaryota</taxon>
        <taxon>Metazoa</taxon>
        <taxon>Ecdysozoa</taxon>
        <taxon>Arthropoda</taxon>
        <taxon>Hexapoda</taxon>
        <taxon>Insecta</taxon>
        <taxon>Pterygota</taxon>
        <taxon>Neoptera</taxon>
        <taxon>Endopterygota</taxon>
        <taxon>Hymenoptera</taxon>
        <taxon>Apocrita</taxon>
        <taxon>Ichneumonoidea</taxon>
        <taxon>Braconidae</taxon>
        <taxon>Microgastrinae</taxon>
        <taxon>Cotesia</taxon>
    </lineage>
</organism>
<dbReference type="GO" id="GO:0003677">
    <property type="term" value="F:DNA binding"/>
    <property type="evidence" value="ECO:0007669"/>
    <property type="project" value="UniProtKB-KW"/>
</dbReference>
<evidence type="ECO:0000256" key="7">
    <source>
        <dbReference type="ARBA" id="ARBA00023163"/>
    </source>
</evidence>
<feature type="domain" description="BED-type" evidence="11">
    <location>
        <begin position="1"/>
        <end position="49"/>
    </location>
</feature>
<dbReference type="GO" id="GO:0008270">
    <property type="term" value="F:zinc ion binding"/>
    <property type="evidence" value="ECO:0007669"/>
    <property type="project" value="UniProtKB-KW"/>
</dbReference>
<dbReference type="PANTHER" id="PTHR46481">
    <property type="entry name" value="ZINC FINGER BED DOMAIN-CONTAINING PROTEIN 4"/>
    <property type="match status" value="1"/>
</dbReference>
<keyword evidence="13" id="KW-1185">Reference proteome</keyword>
<dbReference type="Pfam" id="PF05699">
    <property type="entry name" value="Dimer_Tnp_hAT"/>
    <property type="match status" value="1"/>
</dbReference>
<evidence type="ECO:0000256" key="4">
    <source>
        <dbReference type="ARBA" id="ARBA00022833"/>
    </source>
</evidence>
<evidence type="ECO:0000256" key="6">
    <source>
        <dbReference type="ARBA" id="ARBA00023125"/>
    </source>
</evidence>
<feature type="compositionally biased region" description="Acidic residues" evidence="10">
    <location>
        <begin position="56"/>
        <end position="65"/>
    </location>
</feature>
<keyword evidence="3 9" id="KW-0863">Zinc-finger</keyword>
<keyword evidence="6" id="KW-0238">DNA-binding</keyword>
<dbReference type="EMBL" id="CAJNRD030001122">
    <property type="protein sequence ID" value="CAG5100699.1"/>
    <property type="molecule type" value="Genomic_DNA"/>
</dbReference>
<evidence type="ECO:0000256" key="3">
    <source>
        <dbReference type="ARBA" id="ARBA00022771"/>
    </source>
</evidence>
<dbReference type="InterPro" id="IPR052035">
    <property type="entry name" value="ZnF_BED_domain_contain"/>
</dbReference>
<keyword evidence="2" id="KW-0479">Metal-binding</keyword>
<dbReference type="AlphaFoldDB" id="A0A8J2MNH3"/>
<name>A0A8J2MNH3_COTCN</name>
<dbReference type="GO" id="GO:0016874">
    <property type="term" value="F:ligase activity"/>
    <property type="evidence" value="ECO:0007669"/>
    <property type="project" value="UniProtKB-KW"/>
</dbReference>
<dbReference type="InterPro" id="IPR008906">
    <property type="entry name" value="HATC_C_dom"/>
</dbReference>
<keyword evidence="12" id="KW-0436">Ligase</keyword>
<sequence length="559" mass="64774">MSSLWNHYIRISSGVAQCKYCKIQYNTKKTTSSLRYHIKNKHPEKCQPTTLIGEIDSDSQSEAENDPSTQENSNKRPRLSIPRKEYYSHRLYGLYDAVRNKLLSSLNQFPYVSITTDGWSSRANNSFVTITVHGIDDQWNLSSFTLDTLEMLESHNATNTYNHLAKTLNDWNLYDKVIAVVHDNARYMVATVRDNWEADDDIEISVRCFCHTLQCAVETALKECNLKDCLQRVSAIVGHFNKHSNKASTALENAQKKHHLPTHRLISHSPTRWNSAYDMVERLVEQRKAVECVLLDKEITTKKMMKKLLLNESDWTYLRDVIKIFKPFEVATRLMSSESQSTLSMVRPTVYSLLKKFLLQQDDDSENISLLKEILEKELTTRFLTNTNVTCCAIASYLNPRYKDLADEEESYRDKIKEKLKEMRERITVNEPDLSKNQRERDLDYLFDPVRGLSGNLQRMASLEGQSAIEKEMIKYEREPTIPKSDNPLLWWNSKRNKFPILANFARKFLCIPPSSTLSERVFSTAGNIISAKRSCLSPETANLLIFLYQNRDMIEKLD</sequence>
<dbReference type="OrthoDB" id="1271298at2759"/>
<evidence type="ECO:0000256" key="10">
    <source>
        <dbReference type="SAM" id="MobiDB-lite"/>
    </source>
</evidence>
<evidence type="ECO:0000256" key="5">
    <source>
        <dbReference type="ARBA" id="ARBA00023015"/>
    </source>
</evidence>
<dbReference type="Proteomes" id="UP000786811">
    <property type="component" value="Unassembled WGS sequence"/>
</dbReference>
<evidence type="ECO:0000256" key="9">
    <source>
        <dbReference type="PROSITE-ProRule" id="PRU00027"/>
    </source>
</evidence>
<evidence type="ECO:0000256" key="8">
    <source>
        <dbReference type="ARBA" id="ARBA00023242"/>
    </source>
</evidence>
<dbReference type="SUPFAM" id="SSF53098">
    <property type="entry name" value="Ribonuclease H-like"/>
    <property type="match status" value="1"/>
</dbReference>
<accession>A0A8J2MNH3</accession>
<gene>
    <name evidence="12" type="ORF">HICCMSTLAB_LOCUS9772</name>
</gene>
<dbReference type="SMART" id="SM00614">
    <property type="entry name" value="ZnF_BED"/>
    <property type="match status" value="1"/>
</dbReference>
<dbReference type="InterPro" id="IPR036236">
    <property type="entry name" value="Znf_C2H2_sf"/>
</dbReference>
<keyword evidence="8" id="KW-0539">Nucleus</keyword>
<comment type="subcellular location">
    <subcellularLocation>
        <location evidence="1">Nucleus</location>
    </subcellularLocation>
</comment>
<keyword evidence="7" id="KW-0804">Transcription</keyword>
<comment type="caution">
    <text evidence="12">The sequence shown here is derived from an EMBL/GenBank/DDBJ whole genome shotgun (WGS) entry which is preliminary data.</text>
</comment>
<evidence type="ECO:0000256" key="2">
    <source>
        <dbReference type="ARBA" id="ARBA00022723"/>
    </source>
</evidence>
<dbReference type="InterPro" id="IPR012337">
    <property type="entry name" value="RNaseH-like_sf"/>
</dbReference>
<protein>
    <submittedName>
        <fullName evidence="12">Similar to ZBED1: E3 SUMO-protein ligase ZBED1 (Homo sapiens)</fullName>
    </submittedName>
</protein>
<reference evidence="12" key="1">
    <citation type="submission" date="2021-04" db="EMBL/GenBank/DDBJ databases">
        <authorList>
            <person name="Chebbi M.A.C M."/>
        </authorList>
    </citation>
    <scope>NUCLEOTIDE SEQUENCE</scope>
</reference>
<dbReference type="GO" id="GO:0009791">
    <property type="term" value="P:post-embryonic development"/>
    <property type="evidence" value="ECO:0007669"/>
    <property type="project" value="UniProtKB-ARBA"/>
</dbReference>
<evidence type="ECO:0000259" key="11">
    <source>
        <dbReference type="PROSITE" id="PS50808"/>
    </source>
</evidence>
<keyword evidence="5" id="KW-0805">Transcription regulation</keyword>
<dbReference type="PROSITE" id="PS50808">
    <property type="entry name" value="ZF_BED"/>
    <property type="match status" value="1"/>
</dbReference>
<dbReference type="GO" id="GO:0046983">
    <property type="term" value="F:protein dimerization activity"/>
    <property type="evidence" value="ECO:0007669"/>
    <property type="project" value="InterPro"/>
</dbReference>
<dbReference type="GO" id="GO:0005634">
    <property type="term" value="C:nucleus"/>
    <property type="evidence" value="ECO:0007669"/>
    <property type="project" value="UniProtKB-SubCell"/>
</dbReference>
<proteinExistence type="predicted"/>
<dbReference type="SUPFAM" id="SSF57667">
    <property type="entry name" value="beta-beta-alpha zinc fingers"/>
    <property type="match status" value="1"/>
</dbReference>